<evidence type="ECO:0000256" key="4">
    <source>
        <dbReference type="ARBA" id="ARBA00011881"/>
    </source>
</evidence>
<evidence type="ECO:0000256" key="6">
    <source>
        <dbReference type="ARBA" id="ARBA00013647"/>
    </source>
</evidence>
<dbReference type="Proteomes" id="UP000051461">
    <property type="component" value="Unassembled WGS sequence"/>
</dbReference>
<dbReference type="UniPathway" id="UPA00060"/>
<accession>A0A0R1GFW7</accession>
<comment type="catalytic activity">
    <reaction evidence="1">
        <text>4-amino-5-aminomethyl-2-methylpyrimidine + H2O = 4-amino-5-hydroxymethyl-2-methylpyrimidine + NH4(+)</text>
        <dbReference type="Rhea" id="RHEA:31799"/>
        <dbReference type="ChEBI" id="CHEBI:15377"/>
        <dbReference type="ChEBI" id="CHEBI:16892"/>
        <dbReference type="ChEBI" id="CHEBI:28938"/>
        <dbReference type="ChEBI" id="CHEBI:63416"/>
        <dbReference type="EC" id="3.5.99.2"/>
    </reaction>
</comment>
<proteinExistence type="inferred from homology"/>
<dbReference type="STRING" id="1423726.FC07_GL001846"/>
<dbReference type="Gene3D" id="1.20.910.10">
    <property type="entry name" value="Heme oxygenase-like"/>
    <property type="match status" value="1"/>
</dbReference>
<evidence type="ECO:0000256" key="5">
    <source>
        <dbReference type="ARBA" id="ARBA00012684"/>
    </source>
</evidence>
<evidence type="ECO:0000256" key="1">
    <source>
        <dbReference type="ARBA" id="ARBA00001881"/>
    </source>
</evidence>
<keyword evidence="7" id="KW-0784">Thiamine biosynthesis</keyword>
<evidence type="ECO:0000256" key="3">
    <source>
        <dbReference type="ARBA" id="ARBA00010264"/>
    </source>
</evidence>
<gene>
    <name evidence="10" type="ORF">FC07_GL001846</name>
</gene>
<dbReference type="InterPro" id="IPR004305">
    <property type="entry name" value="Thiaminase-2/PQQC"/>
</dbReference>
<dbReference type="SUPFAM" id="SSF48613">
    <property type="entry name" value="Heme oxygenase-like"/>
    <property type="match status" value="1"/>
</dbReference>
<evidence type="ECO:0000256" key="7">
    <source>
        <dbReference type="ARBA" id="ARBA00022977"/>
    </source>
</evidence>
<dbReference type="Pfam" id="PF03070">
    <property type="entry name" value="TENA_THI-4"/>
    <property type="match status" value="1"/>
</dbReference>
<comment type="caution">
    <text evidence="10">The sequence shown here is derived from an EMBL/GenBank/DDBJ whole genome shotgun (WGS) entry which is preliminary data.</text>
</comment>
<dbReference type="EMBL" id="AZDA01000136">
    <property type="protein sequence ID" value="KRK32793.1"/>
    <property type="molecule type" value="Genomic_DNA"/>
</dbReference>
<evidence type="ECO:0000256" key="8">
    <source>
        <dbReference type="ARBA" id="ARBA00048337"/>
    </source>
</evidence>
<reference evidence="10 11" key="1">
    <citation type="journal article" date="2015" name="Genome Announc.">
        <title>Expanding the biotechnology potential of lactobacilli through comparative genomics of 213 strains and associated genera.</title>
        <authorList>
            <person name="Sun Z."/>
            <person name="Harris H.M."/>
            <person name="McCann A."/>
            <person name="Guo C."/>
            <person name="Argimon S."/>
            <person name="Zhang W."/>
            <person name="Yang X."/>
            <person name="Jeffery I.B."/>
            <person name="Cooney J.C."/>
            <person name="Kagawa T.F."/>
            <person name="Liu W."/>
            <person name="Song Y."/>
            <person name="Salvetti E."/>
            <person name="Wrobel A."/>
            <person name="Rasinkangas P."/>
            <person name="Parkhill J."/>
            <person name="Rea M.C."/>
            <person name="O'Sullivan O."/>
            <person name="Ritari J."/>
            <person name="Douillard F.P."/>
            <person name="Paul Ross R."/>
            <person name="Yang R."/>
            <person name="Briner A.E."/>
            <person name="Felis G.E."/>
            <person name="de Vos W.M."/>
            <person name="Barrangou R."/>
            <person name="Klaenhammer T.R."/>
            <person name="Caufield P.W."/>
            <person name="Cui Y."/>
            <person name="Zhang H."/>
            <person name="O'Toole P.W."/>
        </authorList>
    </citation>
    <scope>NUCLEOTIDE SEQUENCE [LARGE SCALE GENOMIC DNA]</scope>
    <source>
        <strain evidence="10 11">DSM 20003</strain>
    </source>
</reference>
<sequence>MLAEAQPYLLASEQHPFVQGILHGDLTPAQLHYYDQQDLSFEYNEIALINTLIDCSTTTQQALVFQKRQSLQFAYIAPWLNRGGADMPHDWAGLKQIPIQPMNQLYQQHMTGTLDSRSVLQILPAFAAGEWLYVELGEFAKKQVRDESPAYRNLLTFDTAAFHGPDGYLQQFWQIIDQAAHLATPAEQAQAKATFLKSCLLECYFWEAAYQCETWADWQKRALTRKP</sequence>
<dbReference type="GO" id="GO:0009229">
    <property type="term" value="P:thiamine diphosphate biosynthetic process"/>
    <property type="evidence" value="ECO:0007669"/>
    <property type="project" value="UniProtKB-UniPathway"/>
</dbReference>
<dbReference type="AlphaFoldDB" id="A0A0R1GFW7"/>
<dbReference type="EC" id="3.5.99.2" evidence="5"/>
<name>A0A0R1GFW7_9LACO</name>
<evidence type="ECO:0000256" key="2">
    <source>
        <dbReference type="ARBA" id="ARBA00004948"/>
    </source>
</evidence>
<feature type="domain" description="Thiaminase-2/PQQC" evidence="9">
    <location>
        <begin position="5"/>
        <end position="211"/>
    </location>
</feature>
<dbReference type="PATRIC" id="fig|1423726.3.peg.1915"/>
<dbReference type="GO" id="GO:0009228">
    <property type="term" value="P:thiamine biosynthetic process"/>
    <property type="evidence" value="ECO:0007669"/>
    <property type="project" value="UniProtKB-KW"/>
</dbReference>
<comment type="catalytic activity">
    <reaction evidence="8">
        <text>thiamine + H2O = 5-(2-hydroxyethyl)-4-methylthiazole + 4-amino-5-hydroxymethyl-2-methylpyrimidine + H(+)</text>
        <dbReference type="Rhea" id="RHEA:17509"/>
        <dbReference type="ChEBI" id="CHEBI:15377"/>
        <dbReference type="ChEBI" id="CHEBI:15378"/>
        <dbReference type="ChEBI" id="CHEBI:16892"/>
        <dbReference type="ChEBI" id="CHEBI:17957"/>
        <dbReference type="ChEBI" id="CHEBI:18385"/>
        <dbReference type="EC" id="3.5.99.2"/>
    </reaction>
</comment>
<dbReference type="InterPro" id="IPR016084">
    <property type="entry name" value="Haem_Oase-like_multi-hlx"/>
</dbReference>
<evidence type="ECO:0000259" key="9">
    <source>
        <dbReference type="Pfam" id="PF03070"/>
    </source>
</evidence>
<organism evidence="10 11">
    <name type="scientific">Loigolactobacillus bifermentans DSM 20003</name>
    <dbReference type="NCBI Taxonomy" id="1423726"/>
    <lineage>
        <taxon>Bacteria</taxon>
        <taxon>Bacillati</taxon>
        <taxon>Bacillota</taxon>
        <taxon>Bacilli</taxon>
        <taxon>Lactobacillales</taxon>
        <taxon>Lactobacillaceae</taxon>
        <taxon>Loigolactobacillus</taxon>
    </lineage>
</organism>
<comment type="similarity">
    <text evidence="3">Belongs to the TenA family.</text>
</comment>
<comment type="pathway">
    <text evidence="2">Cofactor biosynthesis; thiamine diphosphate biosynthesis.</text>
</comment>
<keyword evidence="11" id="KW-1185">Reference proteome</keyword>
<comment type="subunit">
    <text evidence="4">Homotetramer.</text>
</comment>
<protein>
    <recommendedName>
        <fullName evidence="6">Aminopyrimidine aminohydrolase</fullName>
        <ecNumber evidence="5">3.5.99.2</ecNumber>
    </recommendedName>
</protein>
<dbReference type="GO" id="GO:0050334">
    <property type="term" value="F:thiaminase activity"/>
    <property type="evidence" value="ECO:0007669"/>
    <property type="project" value="UniProtKB-EC"/>
</dbReference>
<evidence type="ECO:0000313" key="11">
    <source>
        <dbReference type="Proteomes" id="UP000051461"/>
    </source>
</evidence>
<evidence type="ECO:0000313" key="10">
    <source>
        <dbReference type="EMBL" id="KRK32793.1"/>
    </source>
</evidence>